<keyword evidence="2" id="KW-0812">Transmembrane</keyword>
<reference evidence="4 5" key="1">
    <citation type="submission" date="2018-03" db="EMBL/GenBank/DDBJ databases">
        <title>Streptomyces dioscori sp. nov., a novel endophytic actinobacterium isolated from bulbil of Dioscorea bulbifera L.</title>
        <authorList>
            <person name="Zhikuan W."/>
        </authorList>
    </citation>
    <scope>NUCLEOTIDE SEQUENCE [LARGE SCALE GENOMIC DNA]</scope>
    <source>
        <strain evidence="4 5">A217</strain>
    </source>
</reference>
<feature type="region of interest" description="Disordered" evidence="1">
    <location>
        <begin position="302"/>
        <end position="355"/>
    </location>
</feature>
<dbReference type="Gene3D" id="1.10.510.10">
    <property type="entry name" value="Transferase(Phosphotransferase) domain 1"/>
    <property type="match status" value="1"/>
</dbReference>
<keyword evidence="5" id="KW-1185">Reference proteome</keyword>
<evidence type="ECO:0000256" key="2">
    <source>
        <dbReference type="SAM" id="Phobius"/>
    </source>
</evidence>
<dbReference type="AlphaFoldDB" id="A0A2P8PUZ1"/>
<evidence type="ECO:0000313" key="5">
    <source>
        <dbReference type="Proteomes" id="UP000240429"/>
    </source>
</evidence>
<keyword evidence="2" id="KW-0472">Membrane</keyword>
<dbReference type="Proteomes" id="UP000240429">
    <property type="component" value="Unassembled WGS sequence"/>
</dbReference>
<accession>A0A2P8PUZ1</accession>
<feature type="compositionally biased region" description="Low complexity" evidence="1">
    <location>
        <begin position="387"/>
        <end position="401"/>
    </location>
</feature>
<organism evidence="4 5">
    <name type="scientific">Streptomyces dioscori</name>
    <dbReference type="NCBI Taxonomy" id="2109333"/>
    <lineage>
        <taxon>Bacteria</taxon>
        <taxon>Bacillati</taxon>
        <taxon>Actinomycetota</taxon>
        <taxon>Actinomycetes</taxon>
        <taxon>Kitasatosporales</taxon>
        <taxon>Streptomycetaceae</taxon>
        <taxon>Streptomyces</taxon>
        <taxon>Streptomyces aurantiacus group</taxon>
    </lineage>
</organism>
<feature type="region of interest" description="Disordered" evidence="1">
    <location>
        <begin position="384"/>
        <end position="423"/>
    </location>
</feature>
<comment type="caution">
    <text evidence="4">The sequence shown here is derived from an EMBL/GenBank/DDBJ whole genome shotgun (WGS) entry which is preliminary data.</text>
</comment>
<dbReference type="InterPro" id="IPR032710">
    <property type="entry name" value="NTF2-like_dom_sf"/>
</dbReference>
<name>A0A2P8PUZ1_9ACTN</name>
<evidence type="ECO:0000313" key="4">
    <source>
        <dbReference type="EMBL" id="PSM37819.1"/>
    </source>
</evidence>
<proteinExistence type="predicted"/>
<keyword evidence="2" id="KW-1133">Transmembrane helix</keyword>
<feature type="transmembrane region" description="Helical" evidence="2">
    <location>
        <begin position="360"/>
        <end position="380"/>
    </location>
</feature>
<dbReference type="PROSITE" id="PS50011">
    <property type="entry name" value="PROTEIN_KINASE_DOM"/>
    <property type="match status" value="1"/>
</dbReference>
<dbReference type="GO" id="GO:0005524">
    <property type="term" value="F:ATP binding"/>
    <property type="evidence" value="ECO:0007669"/>
    <property type="project" value="InterPro"/>
</dbReference>
<dbReference type="EMBL" id="PYBJ01000035">
    <property type="protein sequence ID" value="PSM37819.1"/>
    <property type="molecule type" value="Genomic_DNA"/>
</dbReference>
<dbReference type="GO" id="GO:0004672">
    <property type="term" value="F:protein kinase activity"/>
    <property type="evidence" value="ECO:0007669"/>
    <property type="project" value="InterPro"/>
</dbReference>
<dbReference type="InterPro" id="IPR000719">
    <property type="entry name" value="Prot_kinase_dom"/>
</dbReference>
<feature type="domain" description="Protein kinase" evidence="3">
    <location>
        <begin position="1"/>
        <end position="293"/>
    </location>
</feature>
<dbReference type="InterPro" id="IPR011009">
    <property type="entry name" value="Kinase-like_dom_sf"/>
</dbReference>
<gene>
    <name evidence="4" type="ORF">C6Y14_40015</name>
</gene>
<dbReference type="SUPFAM" id="SSF56112">
    <property type="entry name" value="Protein kinase-like (PK-like)"/>
    <property type="match status" value="1"/>
</dbReference>
<feature type="compositionally biased region" description="Low complexity" evidence="1">
    <location>
        <begin position="314"/>
        <end position="325"/>
    </location>
</feature>
<evidence type="ECO:0000256" key="1">
    <source>
        <dbReference type="SAM" id="MobiDB-lite"/>
    </source>
</evidence>
<protein>
    <recommendedName>
        <fullName evidence="3">Protein kinase domain-containing protein</fullName>
    </recommendedName>
</protein>
<dbReference type="SUPFAM" id="SSF54427">
    <property type="entry name" value="NTF2-like"/>
    <property type="match status" value="1"/>
</dbReference>
<evidence type="ECO:0000259" key="3">
    <source>
        <dbReference type="PROSITE" id="PS50011"/>
    </source>
</evidence>
<sequence length="556" mass="60951">MGDGGQGAVYGVPVPPGRFAGESLVYKEFSKPRETDSDVLYDMIVFREELSRSHRHDWAFLDERLTWPLAMIYTGSRPTQLKPSLNPGMQVLGFLMPRLKPEYQFSSMVLGGSKAQEMAFLLNEDAFAQRIELPFVSDENRLCLLSDLAATLIRLHRHGVTVGDLSPKNILFTLVPTPTCLLIDCDSMRLRGRDVQKQVETGDWEVPEAAKATTASDLFKFGLIATRLFNRHQTSTDLGGLRGIATDLVHLAERSVDLDLRTRPSPEEWLRALEQARSQQRQKVRLTQSNPHLNAWIQAQSPVRPAPPVGQQLPQQPRSRPQSSRGPTAPQPTPARIVAAPSTPTRPTPSNPTYSRVGRAVTMLLVVFVIMFVIGLLLGMTSGGSTNGSSSTVDSTVKSDTGPGGPSRAADVPGRAEAPGASVDYSQVADEPAADEVATLFARFYGAVNERDYDRAMTYYDPASNVVDTGSAASREEWTHAMSTTEETDIALRALSVSGPYTLATVNFTSHQDVGYGPVSNPKDTCDEWTVTYHLTHTKGYRILKAPREEVSYASC</sequence>